<gene>
    <name evidence="1" type="ORF">AEK19_MT1606</name>
</gene>
<protein>
    <submittedName>
        <fullName evidence="1">Uncharacterized protein</fullName>
    </submittedName>
</protein>
<name>A0A1Y0B309_9LAMI</name>
<proteinExistence type="predicted"/>
<sequence length="36" mass="3887">MLAPSSSLVNKGISFLFKPSTKERLEDLLVGFNSCG</sequence>
<organism evidence="1">
    <name type="scientific">Utricularia reniformis</name>
    <dbReference type="NCBI Taxonomy" id="192314"/>
    <lineage>
        <taxon>Eukaryota</taxon>
        <taxon>Viridiplantae</taxon>
        <taxon>Streptophyta</taxon>
        <taxon>Embryophyta</taxon>
        <taxon>Tracheophyta</taxon>
        <taxon>Spermatophyta</taxon>
        <taxon>Magnoliopsida</taxon>
        <taxon>eudicotyledons</taxon>
        <taxon>Gunneridae</taxon>
        <taxon>Pentapetalae</taxon>
        <taxon>asterids</taxon>
        <taxon>lamiids</taxon>
        <taxon>Lamiales</taxon>
        <taxon>Lentibulariaceae</taxon>
        <taxon>Utricularia</taxon>
    </lineage>
</organism>
<accession>A0A1Y0B309</accession>
<dbReference type="AlphaFoldDB" id="A0A1Y0B309"/>
<evidence type="ECO:0000313" key="1">
    <source>
        <dbReference type="EMBL" id="ART31791.1"/>
    </source>
</evidence>
<geneLocation type="mitochondrion" evidence="1"/>
<dbReference type="EMBL" id="KY774314">
    <property type="protein sequence ID" value="ART31791.1"/>
    <property type="molecule type" value="Genomic_DNA"/>
</dbReference>
<reference evidence="1" key="1">
    <citation type="submission" date="2017-03" db="EMBL/GenBank/DDBJ databases">
        <title>The mitochondrial genome of the carnivorous plant Utricularia reniformis (Lentibulariaceae): structure, comparative analysis and evolutionary landmarks.</title>
        <authorList>
            <person name="Silva S.R."/>
            <person name="Alvarenga D.O."/>
            <person name="Michael T.P."/>
            <person name="Miranda V.F.O."/>
            <person name="Varani A.M."/>
        </authorList>
    </citation>
    <scope>NUCLEOTIDE SEQUENCE</scope>
</reference>
<keyword evidence="1" id="KW-0496">Mitochondrion</keyword>